<dbReference type="AlphaFoldDB" id="A0A3B1BUA9"/>
<dbReference type="InterPro" id="IPR006674">
    <property type="entry name" value="HD_domain"/>
</dbReference>
<feature type="coiled-coil region" evidence="5">
    <location>
        <begin position="138"/>
        <end position="186"/>
    </location>
</feature>
<dbReference type="InterPro" id="IPR036612">
    <property type="entry name" value="KH_dom_type_1_sf"/>
</dbReference>
<keyword evidence="2" id="KW-0255">Endonuclease</keyword>
<dbReference type="GO" id="GO:0004519">
    <property type="term" value="F:endonuclease activity"/>
    <property type="evidence" value="ECO:0007669"/>
    <property type="project" value="UniProtKB-KW"/>
</dbReference>
<proteinExistence type="inferred from homology"/>
<evidence type="ECO:0000259" key="6">
    <source>
        <dbReference type="PROSITE" id="PS51831"/>
    </source>
</evidence>
<dbReference type="EMBL" id="UOGE01000066">
    <property type="protein sequence ID" value="VAX21499.1"/>
    <property type="molecule type" value="Genomic_DNA"/>
</dbReference>
<dbReference type="HAMAP" id="MF_00335">
    <property type="entry name" value="RNase_Y"/>
    <property type="match status" value="1"/>
</dbReference>
<feature type="domain" description="HD" evidence="6">
    <location>
        <begin position="333"/>
        <end position="426"/>
    </location>
</feature>
<dbReference type="GO" id="GO:0003723">
    <property type="term" value="F:RNA binding"/>
    <property type="evidence" value="ECO:0007669"/>
    <property type="project" value="UniProtKB-KW"/>
</dbReference>
<dbReference type="NCBIfam" id="TIGR03319">
    <property type="entry name" value="RNase_Y"/>
    <property type="match status" value="1"/>
</dbReference>
<dbReference type="NCBIfam" id="TIGR00277">
    <property type="entry name" value="HDIG"/>
    <property type="match status" value="1"/>
</dbReference>
<dbReference type="SMART" id="SM00471">
    <property type="entry name" value="HDc"/>
    <property type="match status" value="1"/>
</dbReference>
<evidence type="ECO:0000256" key="2">
    <source>
        <dbReference type="ARBA" id="ARBA00022759"/>
    </source>
</evidence>
<dbReference type="CDD" id="cd00077">
    <property type="entry name" value="HDc"/>
    <property type="match status" value="1"/>
</dbReference>
<name>A0A3B1BUA9_9ZZZZ</name>
<dbReference type="Pfam" id="PF12072">
    <property type="entry name" value="RNase_Y_N"/>
    <property type="match status" value="1"/>
</dbReference>
<dbReference type="GO" id="GO:0016787">
    <property type="term" value="F:hydrolase activity"/>
    <property type="evidence" value="ECO:0007669"/>
    <property type="project" value="UniProtKB-KW"/>
</dbReference>
<evidence type="ECO:0000256" key="5">
    <source>
        <dbReference type="SAM" id="Coils"/>
    </source>
</evidence>
<dbReference type="GO" id="GO:0006402">
    <property type="term" value="P:mRNA catabolic process"/>
    <property type="evidence" value="ECO:0007669"/>
    <property type="project" value="InterPro"/>
</dbReference>
<dbReference type="InterPro" id="IPR022711">
    <property type="entry name" value="RNase_Y_N"/>
</dbReference>
<dbReference type="Pfam" id="PF01966">
    <property type="entry name" value="HD"/>
    <property type="match status" value="1"/>
</dbReference>
<dbReference type="SMART" id="SM00322">
    <property type="entry name" value="KH"/>
    <property type="match status" value="1"/>
</dbReference>
<dbReference type="Pfam" id="PF00013">
    <property type="entry name" value="KH_1"/>
    <property type="match status" value="1"/>
</dbReference>
<feature type="coiled-coil region" evidence="5">
    <location>
        <begin position="34"/>
        <end position="94"/>
    </location>
</feature>
<dbReference type="PANTHER" id="PTHR12826">
    <property type="entry name" value="RIBONUCLEASE Y"/>
    <property type="match status" value="1"/>
</dbReference>
<dbReference type="SUPFAM" id="SSF109604">
    <property type="entry name" value="HD-domain/PDEase-like"/>
    <property type="match status" value="1"/>
</dbReference>
<keyword evidence="4" id="KW-0694">RNA-binding</keyword>
<dbReference type="PANTHER" id="PTHR12826:SF15">
    <property type="entry name" value="RIBONUCLEASE Y"/>
    <property type="match status" value="1"/>
</dbReference>
<sequence>METGILALVAVIIGVGAGFFLNKTYTNRKSAKFMVQADQIITQAQKEADTIRKEAELIAKEQILKSRSEFDENVQERKREIESLERRLLDRERILDKKIGHTDRREDEINNRDKVLSERSARISEKEKETDLIFHTQTQKLEEIANLTEEEARRELKEGLFDDARLESANAVKKIEEKAKEEASERAQMVIAQAIQRCASDYVAENTVSVVDLPNDEMKGRIIGREGRNIRALEVATGVDLIIDDTPNAVIISCFDPVKREVARLTLQRLINDGRIHPGRIEDTVAKVSKEIENQLNEEGEKSCFELGLDGIHKEIVRLLGRLKYRTSYSQNVLQHSIEVGFLAGMMAAELGQNVKLARRAGLLHDIGKALDQNMEGSHVQIGMDLGRRYNEPEVVLNSIGSHHEDEPATSVIAVLVGAADTFSASRPGARREMLQNYINRMQKLEEIGDSFAGVEKTYAIQAGREVRVVVEPDTIKDNEAFFLAKDIAKKIEGELVYPGEIKVTVIRETRITDFAK</sequence>
<accession>A0A3B1BUA9</accession>
<dbReference type="SUPFAM" id="SSF54791">
    <property type="entry name" value="Eukaryotic type KH-domain (KH-domain type I)"/>
    <property type="match status" value="1"/>
</dbReference>
<organism evidence="7">
    <name type="scientific">hydrothermal vent metagenome</name>
    <dbReference type="NCBI Taxonomy" id="652676"/>
    <lineage>
        <taxon>unclassified sequences</taxon>
        <taxon>metagenomes</taxon>
        <taxon>ecological metagenomes</taxon>
    </lineage>
</organism>
<dbReference type="InterPro" id="IPR003607">
    <property type="entry name" value="HD/PDEase_dom"/>
</dbReference>
<dbReference type="InterPro" id="IPR004088">
    <property type="entry name" value="KH_dom_type_1"/>
</dbReference>
<dbReference type="InterPro" id="IPR017705">
    <property type="entry name" value="Ribonuclease_Y"/>
</dbReference>
<dbReference type="CDD" id="cd22431">
    <property type="entry name" value="KH-I_RNaseY"/>
    <property type="match status" value="1"/>
</dbReference>
<protein>
    <submittedName>
        <fullName evidence="7">Ribonuclease Y</fullName>
    </submittedName>
</protein>
<keyword evidence="5" id="KW-0175">Coiled coil</keyword>
<evidence type="ECO:0000313" key="7">
    <source>
        <dbReference type="EMBL" id="VAX21499.1"/>
    </source>
</evidence>
<dbReference type="InterPro" id="IPR006675">
    <property type="entry name" value="HDIG_dom"/>
</dbReference>
<reference evidence="7" key="1">
    <citation type="submission" date="2018-06" db="EMBL/GenBank/DDBJ databases">
        <authorList>
            <person name="Zhirakovskaya E."/>
        </authorList>
    </citation>
    <scope>NUCLEOTIDE SEQUENCE</scope>
</reference>
<dbReference type="Gene3D" id="1.10.3210.10">
    <property type="entry name" value="Hypothetical protein af1432"/>
    <property type="match status" value="1"/>
</dbReference>
<gene>
    <name evidence="7" type="ORF">MNBD_NITROSPINAE02-2115</name>
</gene>
<dbReference type="GO" id="GO:0016020">
    <property type="term" value="C:membrane"/>
    <property type="evidence" value="ECO:0007669"/>
    <property type="project" value="InterPro"/>
</dbReference>
<evidence type="ECO:0000256" key="4">
    <source>
        <dbReference type="ARBA" id="ARBA00022884"/>
    </source>
</evidence>
<evidence type="ECO:0000256" key="3">
    <source>
        <dbReference type="ARBA" id="ARBA00022801"/>
    </source>
</evidence>
<dbReference type="PROSITE" id="PS51831">
    <property type="entry name" value="HD"/>
    <property type="match status" value="1"/>
</dbReference>
<evidence type="ECO:0000256" key="1">
    <source>
        <dbReference type="ARBA" id="ARBA00022722"/>
    </source>
</evidence>
<dbReference type="InterPro" id="IPR004087">
    <property type="entry name" value="KH_dom"/>
</dbReference>
<keyword evidence="3" id="KW-0378">Hydrolase</keyword>
<keyword evidence="1" id="KW-0540">Nuclease</keyword>